<feature type="region of interest" description="Disordered" evidence="1">
    <location>
        <begin position="156"/>
        <end position="189"/>
    </location>
</feature>
<feature type="region of interest" description="Disordered" evidence="1">
    <location>
        <begin position="69"/>
        <end position="100"/>
    </location>
</feature>
<feature type="compositionally biased region" description="Low complexity" evidence="1">
    <location>
        <begin position="176"/>
        <end position="189"/>
    </location>
</feature>
<evidence type="ECO:0000256" key="1">
    <source>
        <dbReference type="SAM" id="MobiDB-lite"/>
    </source>
</evidence>
<comment type="caution">
    <text evidence="2">The sequence shown here is derived from an EMBL/GenBank/DDBJ whole genome shotgun (WGS) entry which is preliminary data.</text>
</comment>
<feature type="region of interest" description="Disordered" evidence="1">
    <location>
        <begin position="205"/>
        <end position="237"/>
    </location>
</feature>
<organism evidence="2 3">
    <name type="scientific">Hypothenemus hampei</name>
    <name type="common">Coffee berry borer</name>
    <dbReference type="NCBI Taxonomy" id="57062"/>
    <lineage>
        <taxon>Eukaryota</taxon>
        <taxon>Metazoa</taxon>
        <taxon>Ecdysozoa</taxon>
        <taxon>Arthropoda</taxon>
        <taxon>Hexapoda</taxon>
        <taxon>Insecta</taxon>
        <taxon>Pterygota</taxon>
        <taxon>Neoptera</taxon>
        <taxon>Endopterygota</taxon>
        <taxon>Coleoptera</taxon>
        <taxon>Polyphaga</taxon>
        <taxon>Cucujiformia</taxon>
        <taxon>Curculionidae</taxon>
        <taxon>Scolytinae</taxon>
        <taxon>Hypothenemus</taxon>
    </lineage>
</organism>
<reference evidence="2 3" key="1">
    <citation type="submission" date="2024-05" db="EMBL/GenBank/DDBJ databases">
        <title>Genetic variation in Jamaican populations of the coffee berry borer (Hypothenemus hampei).</title>
        <authorList>
            <person name="Errbii M."/>
            <person name="Myrie A."/>
        </authorList>
    </citation>
    <scope>NUCLEOTIDE SEQUENCE [LARGE SCALE GENOMIC DNA]</scope>
    <source>
        <strain evidence="2">JA-Hopewell-2020-01-JO</strain>
        <tissue evidence="2">Whole body</tissue>
    </source>
</reference>
<dbReference type="Proteomes" id="UP001566132">
    <property type="component" value="Unassembled WGS sequence"/>
</dbReference>
<protein>
    <submittedName>
        <fullName evidence="2">Uncharacterized protein</fullName>
    </submittedName>
</protein>
<proteinExistence type="predicted"/>
<dbReference type="AlphaFoldDB" id="A0ABD1F711"/>
<gene>
    <name evidence="2" type="ORF">ABEB36_004415</name>
</gene>
<feature type="region of interest" description="Disordered" evidence="1">
    <location>
        <begin position="1"/>
        <end position="47"/>
    </location>
</feature>
<feature type="region of interest" description="Disordered" evidence="1">
    <location>
        <begin position="250"/>
        <end position="273"/>
    </location>
</feature>
<dbReference type="EMBL" id="JBDJPC010000003">
    <property type="protein sequence ID" value="KAL1509720.1"/>
    <property type="molecule type" value="Genomic_DNA"/>
</dbReference>
<evidence type="ECO:0000313" key="3">
    <source>
        <dbReference type="Proteomes" id="UP001566132"/>
    </source>
</evidence>
<name>A0ABD1F711_HYPHA</name>
<feature type="compositionally biased region" description="Basic and acidic residues" evidence="1">
    <location>
        <begin position="205"/>
        <end position="217"/>
    </location>
</feature>
<feature type="compositionally biased region" description="Basic and acidic residues" evidence="1">
    <location>
        <begin position="29"/>
        <end position="47"/>
    </location>
</feature>
<evidence type="ECO:0000313" key="2">
    <source>
        <dbReference type="EMBL" id="KAL1509720.1"/>
    </source>
</evidence>
<sequence>MNKRAGGGGSWNRRGKSSNKELTGMRRQRSLEWRNERDCSSSDDDITRPVESQIFASLLAQAQKEFKDDIERNYRSDETDDVPVTDDHQTPAFSSVAPTLMSPRSPISLHRQASPFPLDSISAGRRITYQPASDRLRALNVSGEVIYATGNKKSLSNNNTTTMGRSGRRHRIGGMTSSSSATSCNSNCNENILQPNGDIPYHEQHAARRLSNGRDEESPPEPAPPEIPPRGGSLHTATLRRRTEFQLASNGDVNCDDSHYIPSDFIINGSEGG</sequence>
<accession>A0ABD1F711</accession>
<keyword evidence="3" id="KW-1185">Reference proteome</keyword>
<feature type="compositionally biased region" description="Gly residues" evidence="1">
    <location>
        <begin position="1"/>
        <end position="10"/>
    </location>
</feature>